<dbReference type="AlphaFoldDB" id="A0A6C0Y3W1"/>
<protein>
    <submittedName>
        <fullName evidence="8">Iron ABC transporter permease</fullName>
    </submittedName>
</protein>
<feature type="transmembrane region" description="Helical" evidence="7">
    <location>
        <begin position="59"/>
        <end position="81"/>
    </location>
</feature>
<dbReference type="Proteomes" id="UP000503440">
    <property type="component" value="Chromosome"/>
</dbReference>
<dbReference type="GO" id="GO:0055085">
    <property type="term" value="P:transmembrane transport"/>
    <property type="evidence" value="ECO:0007669"/>
    <property type="project" value="InterPro"/>
</dbReference>
<keyword evidence="2 7" id="KW-0813">Transport</keyword>
<dbReference type="Pfam" id="PF00528">
    <property type="entry name" value="BPD_transp_1"/>
    <property type="match status" value="1"/>
</dbReference>
<dbReference type="GO" id="GO:0005886">
    <property type="term" value="C:plasma membrane"/>
    <property type="evidence" value="ECO:0007669"/>
    <property type="project" value="UniProtKB-SubCell"/>
</dbReference>
<comment type="similarity">
    <text evidence="7">Belongs to the binding-protein-dependent transport system permease family.</text>
</comment>
<dbReference type="InterPro" id="IPR000515">
    <property type="entry name" value="MetI-like"/>
</dbReference>
<dbReference type="FunFam" id="1.10.3720.10:FF:000088">
    <property type="entry name" value="Iron(III) ABC transporter, permease protein"/>
    <property type="match status" value="1"/>
</dbReference>
<accession>A0A6C0Y3W1</accession>
<proteinExistence type="inferred from homology"/>
<dbReference type="PANTHER" id="PTHR30183">
    <property type="entry name" value="MOLYBDENUM TRANSPORT SYSTEM PERMEASE PROTEIN MODB"/>
    <property type="match status" value="1"/>
</dbReference>
<evidence type="ECO:0000256" key="5">
    <source>
        <dbReference type="ARBA" id="ARBA00022989"/>
    </source>
</evidence>
<feature type="transmembrane region" description="Helical" evidence="7">
    <location>
        <begin position="140"/>
        <end position="158"/>
    </location>
</feature>
<dbReference type="SUPFAM" id="SSF161098">
    <property type="entry name" value="MetI-like"/>
    <property type="match status" value="2"/>
</dbReference>
<dbReference type="PROSITE" id="PS50928">
    <property type="entry name" value="ABC_TM1"/>
    <property type="match status" value="2"/>
</dbReference>
<comment type="subcellular location">
    <subcellularLocation>
        <location evidence="1 7">Cell membrane</location>
        <topology evidence="1 7">Multi-pass membrane protein</topology>
    </subcellularLocation>
</comment>
<feature type="transmembrane region" description="Helical" evidence="7">
    <location>
        <begin position="288"/>
        <end position="312"/>
    </location>
</feature>
<keyword evidence="4 7" id="KW-0812">Transmembrane</keyword>
<feature type="transmembrane region" description="Helical" evidence="7">
    <location>
        <begin position="458"/>
        <end position="480"/>
    </location>
</feature>
<evidence type="ECO:0000256" key="6">
    <source>
        <dbReference type="ARBA" id="ARBA00023136"/>
    </source>
</evidence>
<feature type="transmembrane region" description="Helical" evidence="7">
    <location>
        <begin position="370"/>
        <end position="390"/>
    </location>
</feature>
<dbReference type="InterPro" id="IPR035906">
    <property type="entry name" value="MetI-like_sf"/>
</dbReference>
<keyword evidence="6 7" id="KW-0472">Membrane</keyword>
<evidence type="ECO:0000256" key="2">
    <source>
        <dbReference type="ARBA" id="ARBA00022448"/>
    </source>
</evidence>
<dbReference type="CDD" id="cd06261">
    <property type="entry name" value="TM_PBP2"/>
    <property type="match status" value="2"/>
</dbReference>
<keyword evidence="5 7" id="KW-1133">Transmembrane helix</keyword>
<feature type="transmembrane region" description="Helical" evidence="7">
    <location>
        <begin position="332"/>
        <end position="358"/>
    </location>
</feature>
<evidence type="ECO:0000313" key="9">
    <source>
        <dbReference type="Proteomes" id="UP000503440"/>
    </source>
</evidence>
<name>A0A6C0Y3W1_9GAMM</name>
<feature type="transmembrane region" description="Helical" evidence="7">
    <location>
        <begin position="402"/>
        <end position="422"/>
    </location>
</feature>
<dbReference type="Gene3D" id="1.10.3720.10">
    <property type="entry name" value="MetI-like"/>
    <property type="match status" value="2"/>
</dbReference>
<gene>
    <name evidence="8" type="ORF">FSC09_10480</name>
</gene>
<evidence type="ECO:0000256" key="4">
    <source>
        <dbReference type="ARBA" id="ARBA00022692"/>
    </source>
</evidence>
<dbReference type="RefSeq" id="WP_005176455.1">
    <property type="nucleotide sequence ID" value="NZ_CP039031.1"/>
</dbReference>
<feature type="transmembrane region" description="Helical" evidence="7">
    <location>
        <begin position="517"/>
        <end position="537"/>
    </location>
</feature>
<sequence length="542" mass="59439">MTQKKSPVTALFSLSGLFTLLACLPVLALLWTALQGNSEIWDHLLQYVIPPTLIETGLLLFGVGILTILIGTGSAWLVTAYQFRGRGFLDWALLLPLAVPTYIIAYSYIDILHPIGPVQTLLRDWLQLEMQQLWFPNIRSLWGAIFLLSFVLYPYVYLSTRAMFLMQSASLIEVARSLGLKPEQVFFRVAIPLARPAIAVGASLALMETINDIGATEFLGIKTLTLSIYSTWTNQSDLASAAQIAIFMLLIISLLVLVERLGRRKQRYMNSAQRSRLMPAQPVTGAKAWLLFGLGLIPVIIGFLIPISHLLVESYQRLQYAGFSEYLLQASINTLTLASIATFVTMLIGFMIVSTARFSRSSWLSRVASLGYAIPGTVLAIGLMLSLGAIDHAVADFLEFQLGLDTGLLFLGTSFTLIYAYAVRFLAISIGGIESGYNRIHGVFDDAARNLGQSKGGILTRIHLPLLRPALISAALLIFVDCMKELPATLLLRPLNMETLATQLYAEASRGTYEEGAIAALLIVLVGLIPVILLARLGKTVR</sequence>
<evidence type="ECO:0000256" key="3">
    <source>
        <dbReference type="ARBA" id="ARBA00022475"/>
    </source>
</evidence>
<organism evidence="8 9">
    <name type="scientific">Acinetobacter indicus</name>
    <dbReference type="NCBI Taxonomy" id="756892"/>
    <lineage>
        <taxon>Bacteria</taxon>
        <taxon>Pseudomonadati</taxon>
        <taxon>Pseudomonadota</taxon>
        <taxon>Gammaproteobacteria</taxon>
        <taxon>Moraxellales</taxon>
        <taxon>Moraxellaceae</taxon>
        <taxon>Acinetobacter</taxon>
    </lineage>
</organism>
<evidence type="ECO:0000313" key="8">
    <source>
        <dbReference type="EMBL" id="QIC70808.1"/>
    </source>
</evidence>
<dbReference type="PROSITE" id="PS51257">
    <property type="entry name" value="PROKAR_LIPOPROTEIN"/>
    <property type="match status" value="1"/>
</dbReference>
<feature type="transmembrane region" description="Helical" evidence="7">
    <location>
        <begin position="238"/>
        <end position="258"/>
    </location>
</feature>
<dbReference type="PANTHER" id="PTHR30183:SF2">
    <property type="entry name" value="IRON UTILIZATION PROTEIN"/>
    <property type="match status" value="1"/>
</dbReference>
<reference evidence="8 9" key="1">
    <citation type="submission" date="2019-09" db="EMBL/GenBank/DDBJ databases">
        <title>Non-baumannii Acinetobacter spp. carrying blaNDM-1 isolated in China.</title>
        <authorList>
            <person name="Cui C."/>
            <person name="Chen C."/>
            <person name="Sun J."/>
            <person name="Liu Y."/>
        </authorList>
    </citation>
    <scope>NUCLEOTIDE SEQUENCE [LARGE SCALE GENOMIC DNA]</scope>
    <source>
        <strain evidence="8 9">B18</strain>
    </source>
</reference>
<dbReference type="EMBL" id="CP044455">
    <property type="protein sequence ID" value="QIC70808.1"/>
    <property type="molecule type" value="Genomic_DNA"/>
</dbReference>
<evidence type="ECO:0000256" key="7">
    <source>
        <dbReference type="RuleBase" id="RU363032"/>
    </source>
</evidence>
<keyword evidence="3" id="KW-1003">Cell membrane</keyword>
<evidence type="ECO:0000256" key="1">
    <source>
        <dbReference type="ARBA" id="ARBA00004651"/>
    </source>
</evidence>
<feature type="transmembrane region" description="Helical" evidence="7">
    <location>
        <begin position="88"/>
        <end position="109"/>
    </location>
</feature>
<feature type="transmembrane region" description="Helical" evidence="7">
    <location>
        <begin position="185"/>
        <end position="207"/>
    </location>
</feature>